<dbReference type="AlphaFoldDB" id="A0A7W7FY26"/>
<gene>
    <name evidence="1" type="ORF">HNR67_005732</name>
</gene>
<name>A0A7W7FY26_9PSEU</name>
<evidence type="ECO:0000313" key="2">
    <source>
        <dbReference type="Proteomes" id="UP000533598"/>
    </source>
</evidence>
<accession>A0A7W7FY26</accession>
<dbReference type="InterPro" id="IPR027417">
    <property type="entry name" value="P-loop_NTPase"/>
</dbReference>
<protein>
    <submittedName>
        <fullName evidence="1">Uncharacterized protein</fullName>
    </submittedName>
</protein>
<sequence length="1155" mass="125430">MRHEWRLLRLSQRGTSRLGLRFGGPHRRSNLTVVRVSTDHTQRRITMINTTAPVLDALETVGERGAVVDATGLGALLAALTRESEEPSGACTLDFRTAETGLRRVELTLADGEDLVITGGPLTGLAVPEGTTLIRLTVDRPGRGREVAEYWPGPAASATAATALRDLLDLLAVLGSGENALPGLDWSATFDHATTRPAEIVRWRPLAVFPLHGRGGAYRNSTHAVLVSGQDDTRLVLAETLSPSLDALEFLDDRAGPRLPLEGTGDLLGTRLAALPGDGLADPAIWQVSAGGRTRALPVTVADGHVSVGDCDGTIDLPPGEPRIQLRLAGPAGPARVLEYWPGRVEPVALYEVLTRVLRLLVHRGHQELDGIRVPRPAPRALRPDAVSMTEALPATLRLAAGLWTEAPPTGAGAREEASQFIQQMLMDPHDPDRARWVLRHYAPEIDVVTGRRQGRTALAALAAESLLAQACDGAEEPGADRVFARALTAYLRAHVGENAINRPRITSRVCNLMHEWITRRPQRPYPPRYSLDARTVGTTAIERLNGLVRHAPWLEYYVKARPISGIVRLELSPAELLALLVLVRPRTSHIGTANQTAAAASQPNAFASLDLTALAFRYVLPDGLLAAIEEQSWLANDLARACERLFFAPQEALRAVQVLAPLGEIATLVDTHAKAAVAGRYSGLADAVVLVDRPPGRPARPVVVNTNPVGRMLADLGGVTVELAEFAPDTAHAAGYTSPPVWLEVVEGGRTALTVGEQTREIALPERTRLGPSSTPGSVWVHDNLFRGRADQLVRLTGAMRPDRRPRTPIAIFGPRRAGKTTLAMHACRRGLATGLLTGFIPIDMFVDVDGTRPDGYEQRLAALLANRFSEQTGLAPGTDQHDLIAVLTEADRALAGRGTVAVVLDEFDTLLSAAEGSTLHRLALRLGGLRWQNLALIATVQRFHRDAADLSTWEFVECPADLSWPDCVTYFCPQLADPVRWQGDPPLLDAPVVLPRDVRDVVVARLGLRPYFWGRLRSQLENYLAAENGYAVTKRDLVDHIIDTMVEADPFLCLPAQDTEGVSLAECRRRDLYSGPEKRVLAHFARNGAKGMPETEAAELGGPQALLDLLDRAHLRREANQYRLAVPLFGEYLVRHSLYFEAFGPNGRGIDEF</sequence>
<dbReference type="EMBL" id="JACHMH010000001">
    <property type="protein sequence ID" value="MBB4679614.1"/>
    <property type="molecule type" value="Genomic_DNA"/>
</dbReference>
<keyword evidence="2" id="KW-1185">Reference proteome</keyword>
<dbReference type="Gene3D" id="3.40.50.300">
    <property type="entry name" value="P-loop containing nucleotide triphosphate hydrolases"/>
    <property type="match status" value="1"/>
</dbReference>
<dbReference type="Proteomes" id="UP000533598">
    <property type="component" value="Unassembled WGS sequence"/>
</dbReference>
<reference evidence="1 2" key="1">
    <citation type="submission" date="2020-08" db="EMBL/GenBank/DDBJ databases">
        <title>Sequencing the genomes of 1000 actinobacteria strains.</title>
        <authorList>
            <person name="Klenk H.-P."/>
        </authorList>
    </citation>
    <scope>NUCLEOTIDE SEQUENCE [LARGE SCALE GENOMIC DNA]</scope>
    <source>
        <strain evidence="1 2">DSM 44230</strain>
    </source>
</reference>
<comment type="caution">
    <text evidence="1">The sequence shown here is derived from an EMBL/GenBank/DDBJ whole genome shotgun (WGS) entry which is preliminary data.</text>
</comment>
<proteinExistence type="predicted"/>
<dbReference type="RefSeq" id="WP_185005340.1">
    <property type="nucleotide sequence ID" value="NZ_BAAAUI010000001.1"/>
</dbReference>
<evidence type="ECO:0000313" key="1">
    <source>
        <dbReference type="EMBL" id="MBB4679614.1"/>
    </source>
</evidence>
<organism evidence="1 2">
    <name type="scientific">Crossiella cryophila</name>
    <dbReference type="NCBI Taxonomy" id="43355"/>
    <lineage>
        <taxon>Bacteria</taxon>
        <taxon>Bacillati</taxon>
        <taxon>Actinomycetota</taxon>
        <taxon>Actinomycetes</taxon>
        <taxon>Pseudonocardiales</taxon>
        <taxon>Pseudonocardiaceae</taxon>
        <taxon>Crossiella</taxon>
    </lineage>
</organism>
<dbReference type="SUPFAM" id="SSF52540">
    <property type="entry name" value="P-loop containing nucleoside triphosphate hydrolases"/>
    <property type="match status" value="1"/>
</dbReference>